<dbReference type="EMBL" id="BAABME010002553">
    <property type="protein sequence ID" value="GAA0155147.1"/>
    <property type="molecule type" value="Genomic_DNA"/>
</dbReference>
<dbReference type="Proteomes" id="UP001454036">
    <property type="component" value="Unassembled WGS sequence"/>
</dbReference>
<proteinExistence type="predicted"/>
<sequence>MVDSSSNISSKPSRPSQVLNETLREVRVARRVAEVGSVYSFDDRVHFSLLSSPHIYYSNRQLHMITQGSVNIEAHASIQTPALESLHNRSVMKEAPEDFLGSLLRDSSEAPPSTTSPDLDDSQDPLDVMPLRF</sequence>
<evidence type="ECO:0000313" key="3">
    <source>
        <dbReference type="Proteomes" id="UP001454036"/>
    </source>
</evidence>
<reference evidence="2 3" key="1">
    <citation type="submission" date="2024-01" db="EMBL/GenBank/DDBJ databases">
        <title>The complete chloroplast genome sequence of Lithospermum erythrorhizon: insights into the phylogenetic relationship among Boraginaceae species and the maternal lineages of purple gromwells.</title>
        <authorList>
            <person name="Okada T."/>
            <person name="Watanabe K."/>
        </authorList>
    </citation>
    <scope>NUCLEOTIDE SEQUENCE [LARGE SCALE GENOMIC DNA]</scope>
</reference>
<protein>
    <submittedName>
        <fullName evidence="2">Uncharacterized protein</fullName>
    </submittedName>
</protein>
<name>A0AAV3PW38_LITER</name>
<feature type="region of interest" description="Disordered" evidence="1">
    <location>
        <begin position="97"/>
        <end position="133"/>
    </location>
</feature>
<dbReference type="AlphaFoldDB" id="A0AAV3PW38"/>
<organism evidence="2 3">
    <name type="scientific">Lithospermum erythrorhizon</name>
    <name type="common">Purple gromwell</name>
    <name type="synonym">Lithospermum officinale var. erythrorhizon</name>
    <dbReference type="NCBI Taxonomy" id="34254"/>
    <lineage>
        <taxon>Eukaryota</taxon>
        <taxon>Viridiplantae</taxon>
        <taxon>Streptophyta</taxon>
        <taxon>Embryophyta</taxon>
        <taxon>Tracheophyta</taxon>
        <taxon>Spermatophyta</taxon>
        <taxon>Magnoliopsida</taxon>
        <taxon>eudicotyledons</taxon>
        <taxon>Gunneridae</taxon>
        <taxon>Pentapetalae</taxon>
        <taxon>asterids</taxon>
        <taxon>lamiids</taxon>
        <taxon>Boraginales</taxon>
        <taxon>Boraginaceae</taxon>
        <taxon>Boraginoideae</taxon>
        <taxon>Lithospermeae</taxon>
        <taxon>Lithospermum</taxon>
    </lineage>
</organism>
<comment type="caution">
    <text evidence="2">The sequence shown here is derived from an EMBL/GenBank/DDBJ whole genome shotgun (WGS) entry which is preliminary data.</text>
</comment>
<evidence type="ECO:0000256" key="1">
    <source>
        <dbReference type="SAM" id="MobiDB-lite"/>
    </source>
</evidence>
<keyword evidence="3" id="KW-1185">Reference proteome</keyword>
<gene>
    <name evidence="2" type="ORF">LIER_12942</name>
</gene>
<accession>A0AAV3PW38</accession>
<evidence type="ECO:0000313" key="2">
    <source>
        <dbReference type="EMBL" id="GAA0155147.1"/>
    </source>
</evidence>